<dbReference type="EMBL" id="JACXSI010000028">
    <property type="protein sequence ID" value="MBD3109116.1"/>
    <property type="molecule type" value="Genomic_DNA"/>
</dbReference>
<keyword evidence="3" id="KW-0804">Transcription</keyword>
<dbReference type="InterPro" id="IPR036388">
    <property type="entry name" value="WH-like_DNA-bd_sf"/>
</dbReference>
<evidence type="ECO:0000313" key="5">
    <source>
        <dbReference type="EMBL" id="MBD3109116.1"/>
    </source>
</evidence>
<proteinExistence type="predicted"/>
<dbReference type="InterPro" id="IPR002577">
    <property type="entry name" value="HTH_HxlR"/>
</dbReference>
<dbReference type="PROSITE" id="PS51118">
    <property type="entry name" value="HTH_HXLR"/>
    <property type="match status" value="1"/>
</dbReference>
<name>A0A927HC22_9BACI</name>
<keyword evidence="6" id="KW-1185">Reference proteome</keyword>
<dbReference type="PANTHER" id="PTHR33204">
    <property type="entry name" value="TRANSCRIPTIONAL REGULATOR, MARR FAMILY"/>
    <property type="match status" value="1"/>
</dbReference>
<evidence type="ECO:0000259" key="4">
    <source>
        <dbReference type="PROSITE" id="PS51118"/>
    </source>
</evidence>
<dbReference type="InterPro" id="IPR036390">
    <property type="entry name" value="WH_DNA-bd_sf"/>
</dbReference>
<dbReference type="PANTHER" id="PTHR33204:SF29">
    <property type="entry name" value="TRANSCRIPTIONAL REGULATOR"/>
    <property type="match status" value="1"/>
</dbReference>
<organism evidence="5 6">
    <name type="scientific">Peribacillus faecalis</name>
    <dbReference type="NCBI Taxonomy" id="2772559"/>
    <lineage>
        <taxon>Bacteria</taxon>
        <taxon>Bacillati</taxon>
        <taxon>Bacillota</taxon>
        <taxon>Bacilli</taxon>
        <taxon>Bacillales</taxon>
        <taxon>Bacillaceae</taxon>
        <taxon>Peribacillus</taxon>
    </lineage>
</organism>
<keyword evidence="2" id="KW-0238">DNA-binding</keyword>
<comment type="caution">
    <text evidence="5">The sequence shown here is derived from an EMBL/GenBank/DDBJ whole genome shotgun (WGS) entry which is preliminary data.</text>
</comment>
<dbReference type="RefSeq" id="WP_190998657.1">
    <property type="nucleotide sequence ID" value="NZ_JACXSI010000028.1"/>
</dbReference>
<dbReference type="Pfam" id="PF01638">
    <property type="entry name" value="HxlR"/>
    <property type="match status" value="1"/>
</dbReference>
<dbReference type="GO" id="GO:0003677">
    <property type="term" value="F:DNA binding"/>
    <property type="evidence" value="ECO:0007669"/>
    <property type="project" value="UniProtKB-KW"/>
</dbReference>
<dbReference type="Gene3D" id="1.10.10.10">
    <property type="entry name" value="Winged helix-like DNA-binding domain superfamily/Winged helix DNA-binding domain"/>
    <property type="match status" value="1"/>
</dbReference>
<evidence type="ECO:0000313" key="6">
    <source>
        <dbReference type="Proteomes" id="UP000602076"/>
    </source>
</evidence>
<evidence type="ECO:0000256" key="2">
    <source>
        <dbReference type="ARBA" id="ARBA00023125"/>
    </source>
</evidence>
<dbReference type="Proteomes" id="UP000602076">
    <property type="component" value="Unassembled WGS sequence"/>
</dbReference>
<dbReference type="AlphaFoldDB" id="A0A927HC22"/>
<keyword evidence="1" id="KW-0805">Transcription regulation</keyword>
<sequence>MEILYKEKAFFTSKDLALSVIGGRWKIAIIWSLLQQSPLRLNEIQKSLPNVNQRMLIRQLRELEEDKIITRVVYPVVPPKVEYQLSEIGLLLEPVVASICDWGDNFRAFLEIDTD</sequence>
<evidence type="ECO:0000256" key="1">
    <source>
        <dbReference type="ARBA" id="ARBA00023015"/>
    </source>
</evidence>
<reference evidence="5" key="1">
    <citation type="submission" date="2020-09" db="EMBL/GenBank/DDBJ databases">
        <title>Bacillus faecalis sp. nov., a moderately halophilic bacterium isolated from cow faeces.</title>
        <authorList>
            <person name="Jiang L."/>
            <person name="Lee J."/>
        </authorList>
    </citation>
    <scope>NUCLEOTIDE SEQUENCE</scope>
    <source>
        <strain evidence="5">AGMB 02131</strain>
    </source>
</reference>
<feature type="domain" description="HTH hxlR-type" evidence="4">
    <location>
        <begin position="12"/>
        <end position="111"/>
    </location>
</feature>
<dbReference type="SUPFAM" id="SSF46785">
    <property type="entry name" value="Winged helix' DNA-binding domain"/>
    <property type="match status" value="1"/>
</dbReference>
<evidence type="ECO:0000256" key="3">
    <source>
        <dbReference type="ARBA" id="ARBA00023163"/>
    </source>
</evidence>
<accession>A0A927HC22</accession>
<protein>
    <submittedName>
        <fullName evidence="5">Helix-turn-helix transcriptional regulator</fullName>
    </submittedName>
</protein>
<gene>
    <name evidence="5" type="ORF">IEO70_12235</name>
</gene>